<dbReference type="Proteomes" id="UP001595755">
    <property type="component" value="Unassembled WGS sequence"/>
</dbReference>
<evidence type="ECO:0000313" key="1">
    <source>
        <dbReference type="EMBL" id="MFC4306055.1"/>
    </source>
</evidence>
<organism evidence="1 2">
    <name type="scientific">Cohnella boryungensis</name>
    <dbReference type="NCBI Taxonomy" id="768479"/>
    <lineage>
        <taxon>Bacteria</taxon>
        <taxon>Bacillati</taxon>
        <taxon>Bacillota</taxon>
        <taxon>Bacilli</taxon>
        <taxon>Bacillales</taxon>
        <taxon>Paenibacillaceae</taxon>
        <taxon>Cohnella</taxon>
    </lineage>
</organism>
<evidence type="ECO:0000313" key="2">
    <source>
        <dbReference type="Proteomes" id="UP001595755"/>
    </source>
</evidence>
<keyword evidence="2" id="KW-1185">Reference proteome</keyword>
<comment type="caution">
    <text evidence="1">The sequence shown here is derived from an EMBL/GenBank/DDBJ whole genome shotgun (WGS) entry which is preliminary data.</text>
</comment>
<dbReference type="RefSeq" id="WP_204606378.1">
    <property type="nucleotide sequence ID" value="NZ_JBHSED010000055.1"/>
</dbReference>
<reference evidence="2" key="1">
    <citation type="journal article" date="2019" name="Int. J. Syst. Evol. Microbiol.">
        <title>The Global Catalogue of Microorganisms (GCM) 10K type strain sequencing project: providing services to taxonomists for standard genome sequencing and annotation.</title>
        <authorList>
            <consortium name="The Broad Institute Genomics Platform"/>
            <consortium name="The Broad Institute Genome Sequencing Center for Infectious Disease"/>
            <person name="Wu L."/>
            <person name="Ma J."/>
        </authorList>
    </citation>
    <scope>NUCLEOTIDE SEQUENCE [LARGE SCALE GENOMIC DNA]</scope>
    <source>
        <strain evidence="2">CGMCC 4.1641</strain>
    </source>
</reference>
<sequence length="157" mass="18404">MRVHYPFVFVVNEKEYLSIWFTNDNDGFVIEDGKLLIFDNMTKLTKYIVFNDLNFVNEITRLSINLIRGLMESKNEMDCTEMLNFWNTISDLAKSSGTIYLGDSNEFIDIYNKLFYGNNFPAVRGDGELFVPEWETEEIVRLEKIITDGIRVLELML</sequence>
<protein>
    <submittedName>
        <fullName evidence="1">Uncharacterized protein</fullName>
    </submittedName>
</protein>
<proteinExistence type="predicted"/>
<gene>
    <name evidence="1" type="ORF">ACFO1S_21730</name>
</gene>
<accession>A0ABV8SFQ3</accession>
<dbReference type="EMBL" id="JBHSED010000055">
    <property type="protein sequence ID" value="MFC4306055.1"/>
    <property type="molecule type" value="Genomic_DNA"/>
</dbReference>
<name>A0ABV8SFQ3_9BACL</name>